<sequence length="182" mass="17506">MTATIVSAGFCLLVAPSAHADFEDLLDTVIGAASAGPDPVDIADLPAGSLDLDASGVLQDPLAQLDQVLHGEPAQLSPEPATAGTPAEANPGGPSDTNPGAPGDTTPTPANGEHQTENSQNSNNPTSFPKFSMPSGGNGGGGSGGGGNGSGAQGGNNAKTKSNTSAAKPGADLPKAEGDGVN</sequence>
<evidence type="ECO:0000256" key="1">
    <source>
        <dbReference type="SAM" id="MobiDB-lite"/>
    </source>
</evidence>
<feature type="chain" id="PRO_5046455042" evidence="2">
    <location>
        <begin position="21"/>
        <end position="182"/>
    </location>
</feature>
<feature type="region of interest" description="Disordered" evidence="1">
    <location>
        <begin position="65"/>
        <end position="182"/>
    </location>
</feature>
<dbReference type="EMBL" id="OY726398">
    <property type="protein sequence ID" value="CAJ1497129.1"/>
    <property type="molecule type" value="Genomic_DNA"/>
</dbReference>
<feature type="compositionally biased region" description="Polar residues" evidence="1">
    <location>
        <begin position="117"/>
        <end position="129"/>
    </location>
</feature>
<protein>
    <submittedName>
        <fullName evidence="3">Uncharacterized protein</fullName>
    </submittedName>
</protein>
<dbReference type="Proteomes" id="UP001190464">
    <property type="component" value="Chromosome"/>
</dbReference>
<feature type="compositionally biased region" description="Gly residues" evidence="1">
    <location>
        <begin position="136"/>
        <end position="154"/>
    </location>
</feature>
<keyword evidence="2" id="KW-0732">Signal</keyword>
<proteinExistence type="predicted"/>
<gene>
    <name evidence="3" type="ORF">MU0102_000390</name>
</gene>
<evidence type="ECO:0000256" key="2">
    <source>
        <dbReference type="SAM" id="SignalP"/>
    </source>
</evidence>
<feature type="compositionally biased region" description="Low complexity" evidence="1">
    <location>
        <begin position="78"/>
        <end position="111"/>
    </location>
</feature>
<evidence type="ECO:0000313" key="4">
    <source>
        <dbReference type="Proteomes" id="UP001190464"/>
    </source>
</evidence>
<dbReference type="RefSeq" id="WP_308485377.1">
    <property type="nucleotide sequence ID" value="NZ_OY726398.1"/>
</dbReference>
<accession>A0ABM9LDK2</accession>
<reference evidence="3 4" key="1">
    <citation type="submission" date="2023-08" db="EMBL/GenBank/DDBJ databases">
        <authorList>
            <person name="Folkvardsen B D."/>
            <person name="Norman A."/>
        </authorList>
    </citation>
    <scope>NUCLEOTIDE SEQUENCE [LARGE SCALE GENOMIC DNA]</scope>
    <source>
        <strain evidence="3 4">Mu0102</strain>
    </source>
</reference>
<feature type="signal peptide" evidence="2">
    <location>
        <begin position="1"/>
        <end position="20"/>
    </location>
</feature>
<evidence type="ECO:0000313" key="3">
    <source>
        <dbReference type="EMBL" id="CAJ1497129.1"/>
    </source>
</evidence>
<feature type="region of interest" description="Disordered" evidence="1">
    <location>
        <begin position="34"/>
        <end position="53"/>
    </location>
</feature>
<name>A0ABM9LDK2_9MYCO</name>
<organism evidence="3 4">
    <name type="scientific">[Mycobacterium] holstebronense</name>
    <dbReference type="NCBI Taxonomy" id="3064288"/>
    <lineage>
        <taxon>Bacteria</taxon>
        <taxon>Bacillati</taxon>
        <taxon>Actinomycetota</taxon>
        <taxon>Actinomycetes</taxon>
        <taxon>Mycobacteriales</taxon>
        <taxon>Mycobacteriaceae</taxon>
        <taxon>Mycolicibacterium</taxon>
    </lineage>
</organism>
<keyword evidence="4" id="KW-1185">Reference proteome</keyword>